<dbReference type="GO" id="GO:0005840">
    <property type="term" value="C:ribosome"/>
    <property type="evidence" value="ECO:0007669"/>
    <property type="project" value="UniProtKB-KW"/>
</dbReference>
<evidence type="ECO:0000313" key="6">
    <source>
        <dbReference type="Proteomes" id="UP000177263"/>
    </source>
</evidence>
<dbReference type="PROSITE" id="PS01143">
    <property type="entry name" value="RIBOSOMAL_L31"/>
    <property type="match status" value="1"/>
</dbReference>
<evidence type="ECO:0000256" key="1">
    <source>
        <dbReference type="ARBA" id="ARBA00022980"/>
    </source>
</evidence>
<dbReference type="PANTHER" id="PTHR33280">
    <property type="entry name" value="50S RIBOSOMAL PROTEIN L31, CHLOROPLASTIC"/>
    <property type="match status" value="1"/>
</dbReference>
<dbReference type="EMBL" id="MGGM01000020">
    <property type="protein sequence ID" value="OGM29051.1"/>
    <property type="molecule type" value="Genomic_DNA"/>
</dbReference>
<keyword evidence="2 3" id="KW-0687">Ribonucleoprotein</keyword>
<dbReference type="NCBIfam" id="TIGR00105">
    <property type="entry name" value="L31"/>
    <property type="match status" value="1"/>
</dbReference>
<dbReference type="Proteomes" id="UP000177263">
    <property type="component" value="Unassembled WGS sequence"/>
</dbReference>
<accession>A0A1F7YNZ0</accession>
<gene>
    <name evidence="5" type="ORF">A2801_01965</name>
</gene>
<name>A0A1F7YNZ0_9BACT</name>
<dbReference type="Gene3D" id="4.10.830.30">
    <property type="entry name" value="Ribosomal protein L31"/>
    <property type="match status" value="1"/>
</dbReference>
<comment type="caution">
    <text evidence="5">The sequence shown here is derived from an EMBL/GenBank/DDBJ whole genome shotgun (WGS) entry which is preliminary data.</text>
</comment>
<feature type="compositionally biased region" description="Basic residues" evidence="4">
    <location>
        <begin position="103"/>
        <end position="114"/>
    </location>
</feature>
<dbReference type="PANTHER" id="PTHR33280:SF1">
    <property type="entry name" value="LARGE RIBOSOMAL SUBUNIT PROTEIN BL31C"/>
    <property type="match status" value="1"/>
</dbReference>
<dbReference type="PRINTS" id="PR01249">
    <property type="entry name" value="RIBOSOMALL31"/>
</dbReference>
<evidence type="ECO:0000256" key="4">
    <source>
        <dbReference type="SAM" id="MobiDB-lite"/>
    </source>
</evidence>
<evidence type="ECO:0000256" key="3">
    <source>
        <dbReference type="RuleBase" id="RU000564"/>
    </source>
</evidence>
<comment type="similarity">
    <text evidence="3">Belongs to the bacterial ribosomal protein bL31 family.</text>
</comment>
<dbReference type="SUPFAM" id="SSF143800">
    <property type="entry name" value="L28p-like"/>
    <property type="match status" value="1"/>
</dbReference>
<evidence type="ECO:0000313" key="5">
    <source>
        <dbReference type="EMBL" id="OGM29051.1"/>
    </source>
</evidence>
<feature type="compositionally biased region" description="Basic residues" evidence="4">
    <location>
        <begin position="74"/>
        <end position="84"/>
    </location>
</feature>
<dbReference type="InterPro" id="IPR002150">
    <property type="entry name" value="Ribosomal_bL31"/>
</dbReference>
<dbReference type="Pfam" id="PF01197">
    <property type="entry name" value="Ribosomal_L31"/>
    <property type="match status" value="1"/>
</dbReference>
<sequence>MKKAIHPKWYEDAKVIVNDKVVMHVGATQPEIRVEIWAGTHPFYTGQMKYVDTAGRVDAYEARRNKASKGVLSKTKRRTLKREKKIATQTNRPGTLSELRSRTTGKKKAKKNKK</sequence>
<dbReference type="AlphaFoldDB" id="A0A1F7YNZ0"/>
<dbReference type="STRING" id="1802500.A2801_01965"/>
<organism evidence="5 6">
    <name type="scientific">Candidatus Woesebacteria bacterium RIFCSPHIGHO2_01_FULL_41_10</name>
    <dbReference type="NCBI Taxonomy" id="1802500"/>
    <lineage>
        <taxon>Bacteria</taxon>
        <taxon>Candidatus Woeseibacteriota</taxon>
    </lineage>
</organism>
<dbReference type="InterPro" id="IPR034704">
    <property type="entry name" value="Ribosomal_bL28/bL31-like_sf"/>
</dbReference>
<dbReference type="GO" id="GO:0003735">
    <property type="term" value="F:structural constituent of ribosome"/>
    <property type="evidence" value="ECO:0007669"/>
    <property type="project" value="InterPro"/>
</dbReference>
<reference evidence="5 6" key="1">
    <citation type="journal article" date="2016" name="Nat. Commun.">
        <title>Thousands of microbial genomes shed light on interconnected biogeochemical processes in an aquifer system.</title>
        <authorList>
            <person name="Anantharaman K."/>
            <person name="Brown C.T."/>
            <person name="Hug L.A."/>
            <person name="Sharon I."/>
            <person name="Castelle C.J."/>
            <person name="Probst A.J."/>
            <person name="Thomas B.C."/>
            <person name="Singh A."/>
            <person name="Wilkins M.J."/>
            <person name="Karaoz U."/>
            <person name="Brodie E.L."/>
            <person name="Williams K.H."/>
            <person name="Hubbard S.S."/>
            <person name="Banfield J.F."/>
        </authorList>
    </citation>
    <scope>NUCLEOTIDE SEQUENCE [LARGE SCALE GENOMIC DNA]</scope>
</reference>
<evidence type="ECO:0000256" key="2">
    <source>
        <dbReference type="ARBA" id="ARBA00023274"/>
    </source>
</evidence>
<keyword evidence="1 3" id="KW-0689">Ribosomal protein</keyword>
<dbReference type="GO" id="GO:0006412">
    <property type="term" value="P:translation"/>
    <property type="evidence" value="ECO:0007669"/>
    <property type="project" value="InterPro"/>
</dbReference>
<feature type="region of interest" description="Disordered" evidence="4">
    <location>
        <begin position="65"/>
        <end position="114"/>
    </location>
</feature>
<dbReference type="InterPro" id="IPR042105">
    <property type="entry name" value="Ribosomal_bL31_sf"/>
</dbReference>
<dbReference type="GO" id="GO:1990904">
    <property type="term" value="C:ribonucleoprotein complex"/>
    <property type="evidence" value="ECO:0007669"/>
    <property type="project" value="UniProtKB-KW"/>
</dbReference>
<protein>
    <recommendedName>
        <fullName evidence="3">50S ribosomal protein L31</fullName>
    </recommendedName>
</protein>
<dbReference type="NCBIfam" id="NF001809">
    <property type="entry name" value="PRK00528.1"/>
    <property type="match status" value="1"/>
</dbReference>
<proteinExistence type="inferred from homology"/>